<dbReference type="PANTHER" id="PTHR34835">
    <property type="entry name" value="OS07G0283600 PROTEIN-RELATED"/>
    <property type="match status" value="1"/>
</dbReference>
<evidence type="ECO:0000256" key="4">
    <source>
        <dbReference type="SAM" id="SignalP"/>
    </source>
</evidence>
<evidence type="ECO:0000313" key="6">
    <source>
        <dbReference type="EMBL" id="KAK9058102.1"/>
    </source>
</evidence>
<dbReference type="InterPro" id="IPR038408">
    <property type="entry name" value="GNK2_sf"/>
</dbReference>
<dbReference type="SUPFAM" id="SSF54001">
    <property type="entry name" value="Cysteine proteinases"/>
    <property type="match status" value="1"/>
</dbReference>
<feature type="signal peptide" evidence="4">
    <location>
        <begin position="1"/>
        <end position="25"/>
    </location>
</feature>
<dbReference type="InterPro" id="IPR002902">
    <property type="entry name" value="GNK2"/>
</dbReference>
<feature type="domain" description="Gnk2-homologous" evidence="5">
    <location>
        <begin position="25"/>
        <end position="135"/>
    </location>
</feature>
<dbReference type="PROSITE" id="PS51473">
    <property type="entry name" value="GNK2"/>
    <property type="match status" value="1"/>
</dbReference>
<evidence type="ECO:0000313" key="7">
    <source>
        <dbReference type="Proteomes" id="UP001408789"/>
    </source>
</evidence>
<dbReference type="InterPro" id="IPR038765">
    <property type="entry name" value="Papain-like_cys_pep_sf"/>
</dbReference>
<dbReference type="PANTHER" id="PTHR34835:SF90">
    <property type="entry name" value="AMINOTRANSFERASE-LIKE PLANT MOBILE DOMAIN-CONTAINING PROTEIN"/>
    <property type="match status" value="1"/>
</dbReference>
<feature type="compositionally biased region" description="Basic and acidic residues" evidence="3">
    <location>
        <begin position="770"/>
        <end position="789"/>
    </location>
</feature>
<evidence type="ECO:0000256" key="3">
    <source>
        <dbReference type="SAM" id="MobiDB-lite"/>
    </source>
</evidence>
<feature type="compositionally biased region" description="Basic and acidic residues" evidence="3">
    <location>
        <begin position="740"/>
        <end position="754"/>
    </location>
</feature>
<comment type="caution">
    <text evidence="6">The sequence shown here is derived from an EMBL/GenBank/DDBJ whole genome shotgun (WGS) entry which is preliminary data.</text>
</comment>
<protein>
    <recommendedName>
        <fullName evidence="5">Gnk2-homologous domain-containing protein</fullName>
    </recommendedName>
</protein>
<accession>A0AAP0CQ51</accession>
<dbReference type="Gene3D" id="3.40.395.10">
    <property type="entry name" value="Adenoviral Proteinase, Chain A"/>
    <property type="match status" value="1"/>
</dbReference>
<evidence type="ECO:0000259" key="5">
    <source>
        <dbReference type="PROSITE" id="PS51473"/>
    </source>
</evidence>
<dbReference type="Proteomes" id="UP001408789">
    <property type="component" value="Unassembled WGS sequence"/>
</dbReference>
<organism evidence="6 7">
    <name type="scientific">Deinandra increscens subsp. villosa</name>
    <dbReference type="NCBI Taxonomy" id="3103831"/>
    <lineage>
        <taxon>Eukaryota</taxon>
        <taxon>Viridiplantae</taxon>
        <taxon>Streptophyta</taxon>
        <taxon>Embryophyta</taxon>
        <taxon>Tracheophyta</taxon>
        <taxon>Spermatophyta</taxon>
        <taxon>Magnoliopsida</taxon>
        <taxon>eudicotyledons</taxon>
        <taxon>Gunneridae</taxon>
        <taxon>Pentapetalae</taxon>
        <taxon>asterids</taxon>
        <taxon>campanulids</taxon>
        <taxon>Asterales</taxon>
        <taxon>Asteraceae</taxon>
        <taxon>Asteroideae</taxon>
        <taxon>Heliantheae alliance</taxon>
        <taxon>Madieae</taxon>
        <taxon>Madiinae</taxon>
        <taxon>Deinandra</taxon>
    </lineage>
</organism>
<dbReference type="Pfam" id="PF01657">
    <property type="entry name" value="Stress-antifung"/>
    <property type="match status" value="1"/>
</dbReference>
<reference evidence="6 7" key="1">
    <citation type="submission" date="2024-04" db="EMBL/GenBank/DDBJ databases">
        <title>The reference genome of an endangered Asteraceae, Deinandra increscens subsp. villosa, native to the Central Coast of California.</title>
        <authorList>
            <person name="Guilliams M."/>
            <person name="Hasenstab-Lehman K."/>
            <person name="Meyer R."/>
            <person name="Mcevoy S."/>
        </authorList>
    </citation>
    <scope>NUCLEOTIDE SEQUENCE [LARGE SCALE GENOMIC DNA]</scope>
    <source>
        <tissue evidence="6">Leaf</tissue>
    </source>
</reference>
<dbReference type="EMBL" id="JBCNJP010000023">
    <property type="protein sequence ID" value="KAK9058102.1"/>
    <property type="molecule type" value="Genomic_DNA"/>
</dbReference>
<proteinExistence type="predicted"/>
<gene>
    <name evidence="6" type="ORF">SSX86_022942</name>
</gene>
<keyword evidence="2" id="KW-0677">Repeat</keyword>
<sequence length="1443" mass="161664">MEIKSLISFVLLFQVIINAPNLVKTQNPAPHHQAFKCGKHDALKSHVELQYRDSSLDYVIQNIAFGRYDGFGTGDTKGIYSMALCPPNIKVEACQECVKTTISFLVTNCHKQNEGVAWTVLPQLNCMVRYADFEIQGRLAEWVSTSFSSTPNQSPGKAVELEKELNNLANKLKGMAAVDDIFRKFGFGSVTYGPGGVQRSGDTKMVGVSKLEDDEMMKKLAGTGISCLDGACDEEKSGATVALDENVVACEGKSASVLDRTVGAEHTFEHTFDNVNTRPNHGQLLSKDLYKQDKDVVGGHKNKSEAGTTKRTSKVFKVEAKKRTKLVKRDSLTDGVRCSPRIAHKRAFSTFKNDVDTPIYVDDSGTETEFHDIMKEKGKRAKVDTTVKVSEKEAKKQKGKVKEQVVKDRGINNPKVCVVDNNSDDDFMPIKRLTSDYIPAPRTPGFYKFTGQRILPRNTPKNLCDYMSKLSKKQIEVVKKLGFGSMCLLKLRNIPTELAFWLVKNYDPTSNTLNTGNTVVTITPSLVHRVLGIPNGPDYVEEIFKPNTSDPVVAEFREQFGDDSLKIKLTRAVDVFEKNKGGGREFVLNFLVVFNTVIIETMQSSTINQRFLTSITTDSVVSRMNWCGYLIHCLKRTRNNWIPARAFNGPLTFLAALYAYLHEKEKYDKDITQPVIASLDDDTLNGLENVMATKLFKERLTKGEVSGIVKDVEANRRGKRGRKGAVNVKKSVDMGKCKEKESMVNDESARKGKESQAMGDRNDGNVMEGNRNEGVRDNDGGVGKIDTDVGNKVNMPDQNIGIDNDIGDVVMIDNDVVLQGGGVGHEGLIAVMPDNVLSVDHNSGELIEGSDFEHISNWVMDSQDIQDFKDECVTQTQLERNAEGEVVLRSCTQYDVVTEIVDVVNEDVRDGNVEEGDINGLASNEQTQHEKCVEEVIKVKIDAGRKNLSEIEHLFEIDILINKFCEAGKCVADCIRVASIEHPESDAIKIKKKDWDLTLQKMASNLNTVDVGNLSNAGHGVELEHDMDKEIRTMATPVFVSPGTIEAVEKATDSYLKEKFVAEEKGKVERTVYKSSIFSDDEQQEHGNKEDEVTGNVGNCAVNEEMFKTPEQQIPVNLTSVVEMEDNELVGRNKRKRKIAEVLKSPYVKRRVDLGKPKTLTEIFTSKYGGSISRVMMESLIPGMSVHPEVVNGWAVVQNYEDQFRSTGAVSRLFSLVVDVRVYGGRMGCDARLALFRPMMDKTLKAAGLKSLKGIDLVFIPYVFGEGYYLLCFKLSKPEIYLLDNNKNLDADHNNIYFGWPELLRGVFAGYLKEKKHPIASKIKGSEIKCLQMPWMDTDNFVDSGVYVMRHMETFEGTEVRYWKCLLSNEGMTRQMELNDLRRKYVAKMVLHDINTEKMRVEVEMRSYMDNDVNVRRAIRDAAFKKIKGRLKVLEKNDLNKGR</sequence>
<dbReference type="Gene3D" id="3.30.430.20">
    <property type="entry name" value="Gnk2 domain, C-X8-C-X2-C motif"/>
    <property type="match status" value="1"/>
</dbReference>
<dbReference type="CDD" id="cd23509">
    <property type="entry name" value="Gnk2-like"/>
    <property type="match status" value="1"/>
</dbReference>
<feature type="region of interest" description="Disordered" evidence="3">
    <location>
        <begin position="740"/>
        <end position="792"/>
    </location>
</feature>
<keyword evidence="7" id="KW-1185">Reference proteome</keyword>
<keyword evidence="1 4" id="KW-0732">Signal</keyword>
<evidence type="ECO:0000256" key="1">
    <source>
        <dbReference type="ARBA" id="ARBA00022729"/>
    </source>
</evidence>
<name>A0AAP0CQ51_9ASTR</name>
<evidence type="ECO:0000256" key="2">
    <source>
        <dbReference type="ARBA" id="ARBA00022737"/>
    </source>
</evidence>
<feature type="chain" id="PRO_5042860789" description="Gnk2-homologous domain-containing protein" evidence="4">
    <location>
        <begin position="26"/>
        <end position="1443"/>
    </location>
</feature>